<evidence type="ECO:0000313" key="5">
    <source>
        <dbReference type="Proteomes" id="UP000434850"/>
    </source>
</evidence>
<keyword evidence="1" id="KW-0472">Membrane</keyword>
<organism evidence="4 5">
    <name type="scientific">Mucilaginibacter aquatilis</name>
    <dbReference type="NCBI Taxonomy" id="1517760"/>
    <lineage>
        <taxon>Bacteria</taxon>
        <taxon>Pseudomonadati</taxon>
        <taxon>Bacteroidota</taxon>
        <taxon>Sphingobacteriia</taxon>
        <taxon>Sphingobacteriales</taxon>
        <taxon>Sphingobacteriaceae</taxon>
        <taxon>Mucilaginibacter</taxon>
    </lineage>
</organism>
<sequence length="391" mass="43369">MTSKQINSLLRSYADGTISKEDFDILISHFKLTGNDAEILAAMDDIWHSLNAYEFSAPEDVKKSIFKRLTQQTSGKNNLKIKQLKPWYRYAAAVLVVAAGAAIYLATQSPANQSIAKRYKNDVKPGFEQATLTLANGKVVNLSQANNQGTIQEHGVIIKKGADGTLLYHYKADPASSNTDTSHNTIKTPRGGQFQVVLSDGSHVWLNTASSLTFPVKFNEQNRTVKLTGEAYFEVAKNAKSPFLVITDKQQVKVLGTHFDINAYADEPVTKTTLLEGKVSVVTAQKSTTISPGEQAVFANGNVSVKTADLEEAMAWKNGLFLYNQQSLENIMRQVSRWYNVDVVYEDQDVRKQLFSGALSRFKNISEMLEVLETTGSVHFKIEGRRVTVMQ</sequence>
<dbReference type="PANTHER" id="PTHR30273:SF2">
    <property type="entry name" value="PROTEIN FECR"/>
    <property type="match status" value="1"/>
</dbReference>
<evidence type="ECO:0000313" key="4">
    <source>
        <dbReference type="EMBL" id="MVN91762.1"/>
    </source>
</evidence>
<dbReference type="Gene3D" id="2.60.120.1440">
    <property type="match status" value="1"/>
</dbReference>
<evidence type="ECO:0000259" key="3">
    <source>
        <dbReference type="Pfam" id="PF16344"/>
    </source>
</evidence>
<dbReference type="OrthoDB" id="1099963at2"/>
<proteinExistence type="predicted"/>
<dbReference type="Pfam" id="PF16344">
    <property type="entry name" value="FecR_C"/>
    <property type="match status" value="1"/>
</dbReference>
<gene>
    <name evidence="4" type="ORF">GO816_11550</name>
</gene>
<comment type="caution">
    <text evidence="4">The sequence shown here is derived from an EMBL/GenBank/DDBJ whole genome shotgun (WGS) entry which is preliminary data.</text>
</comment>
<dbReference type="InterPro" id="IPR032508">
    <property type="entry name" value="FecR_C"/>
</dbReference>
<dbReference type="Pfam" id="PF04773">
    <property type="entry name" value="FecR"/>
    <property type="match status" value="1"/>
</dbReference>
<dbReference type="FunFam" id="2.60.120.1440:FF:000001">
    <property type="entry name" value="Putative anti-sigma factor"/>
    <property type="match status" value="1"/>
</dbReference>
<dbReference type="EMBL" id="WQLA01000004">
    <property type="protein sequence ID" value="MVN91762.1"/>
    <property type="molecule type" value="Genomic_DNA"/>
</dbReference>
<feature type="domain" description="Protein FecR C-terminal" evidence="3">
    <location>
        <begin position="321"/>
        <end position="389"/>
    </location>
</feature>
<keyword evidence="1" id="KW-0812">Transmembrane</keyword>
<dbReference type="AlphaFoldDB" id="A0A6I4I9N3"/>
<dbReference type="RefSeq" id="WP_157542089.1">
    <property type="nucleotide sequence ID" value="NZ_WQLA01000004.1"/>
</dbReference>
<dbReference type="InterPro" id="IPR012373">
    <property type="entry name" value="Ferrdict_sens_TM"/>
</dbReference>
<protein>
    <submittedName>
        <fullName evidence="4">DUF4974 domain-containing protein</fullName>
    </submittedName>
</protein>
<feature type="transmembrane region" description="Helical" evidence="1">
    <location>
        <begin position="87"/>
        <end position="106"/>
    </location>
</feature>
<keyword evidence="1" id="KW-1133">Transmembrane helix</keyword>
<accession>A0A6I4I9N3</accession>
<evidence type="ECO:0000259" key="2">
    <source>
        <dbReference type="Pfam" id="PF04773"/>
    </source>
</evidence>
<dbReference type="Gene3D" id="3.55.50.30">
    <property type="match status" value="1"/>
</dbReference>
<evidence type="ECO:0000256" key="1">
    <source>
        <dbReference type="SAM" id="Phobius"/>
    </source>
</evidence>
<dbReference type="PANTHER" id="PTHR30273">
    <property type="entry name" value="PERIPLASMIC SIGNAL SENSOR AND SIGMA FACTOR ACTIVATOR FECR-RELATED"/>
    <property type="match status" value="1"/>
</dbReference>
<reference evidence="4 5" key="1">
    <citation type="submission" date="2019-12" db="EMBL/GenBank/DDBJ databases">
        <title>Mucilaginibacter sp. HME9299 genome sequencing and assembly.</title>
        <authorList>
            <person name="Kang H."/>
            <person name="Kim H."/>
            <person name="Joh K."/>
        </authorList>
    </citation>
    <scope>NUCLEOTIDE SEQUENCE [LARGE SCALE GENOMIC DNA]</scope>
    <source>
        <strain evidence="4 5">HME9299</strain>
    </source>
</reference>
<dbReference type="InterPro" id="IPR006860">
    <property type="entry name" value="FecR"/>
</dbReference>
<feature type="domain" description="FecR protein" evidence="2">
    <location>
        <begin position="185"/>
        <end position="279"/>
    </location>
</feature>
<keyword evidence="5" id="KW-1185">Reference proteome</keyword>
<dbReference type="Proteomes" id="UP000434850">
    <property type="component" value="Unassembled WGS sequence"/>
</dbReference>
<dbReference type="GO" id="GO:0016989">
    <property type="term" value="F:sigma factor antagonist activity"/>
    <property type="evidence" value="ECO:0007669"/>
    <property type="project" value="TreeGrafter"/>
</dbReference>
<name>A0A6I4I9N3_9SPHI</name>